<proteinExistence type="predicted"/>
<protein>
    <recommendedName>
        <fullName evidence="3">Reverse transcriptase</fullName>
    </recommendedName>
</protein>
<dbReference type="Gene3D" id="3.10.10.10">
    <property type="entry name" value="HIV Type 1 Reverse Transcriptase, subunit A, domain 1"/>
    <property type="match status" value="1"/>
</dbReference>
<evidence type="ECO:0000313" key="2">
    <source>
        <dbReference type="Proteomes" id="UP000434172"/>
    </source>
</evidence>
<dbReference type="EMBL" id="WOWK01000233">
    <property type="protein sequence ID" value="KAF0315121.1"/>
    <property type="molecule type" value="Genomic_DNA"/>
</dbReference>
<evidence type="ECO:0008006" key="3">
    <source>
        <dbReference type="Google" id="ProtNLM"/>
    </source>
</evidence>
<organism evidence="1 2">
    <name type="scientific">Colletotrichum asianum</name>
    <dbReference type="NCBI Taxonomy" id="702518"/>
    <lineage>
        <taxon>Eukaryota</taxon>
        <taxon>Fungi</taxon>
        <taxon>Dikarya</taxon>
        <taxon>Ascomycota</taxon>
        <taxon>Pezizomycotina</taxon>
        <taxon>Sordariomycetes</taxon>
        <taxon>Hypocreomycetidae</taxon>
        <taxon>Glomerellales</taxon>
        <taxon>Glomerellaceae</taxon>
        <taxon>Colletotrichum</taxon>
        <taxon>Colletotrichum gloeosporioides species complex</taxon>
    </lineage>
</organism>
<evidence type="ECO:0000313" key="1">
    <source>
        <dbReference type="EMBL" id="KAF0315121.1"/>
    </source>
</evidence>
<dbReference type="OrthoDB" id="5401984at2759"/>
<dbReference type="AlphaFoldDB" id="A0A8H3VRG6"/>
<dbReference type="Proteomes" id="UP000434172">
    <property type="component" value="Unassembled WGS sequence"/>
</dbReference>
<gene>
    <name evidence="1" type="ORF">GQ607_017647</name>
</gene>
<sequence>FFITKKDSNIKLINLYIKLNKISIKDTFIPLNANKFLEDFTNYKIISILDLFSRYN</sequence>
<dbReference type="InterPro" id="IPR043128">
    <property type="entry name" value="Rev_trsase/Diguanyl_cyclase"/>
</dbReference>
<comment type="caution">
    <text evidence="1">The sequence shown here is derived from an EMBL/GenBank/DDBJ whole genome shotgun (WGS) entry which is preliminary data.</text>
</comment>
<keyword evidence="2" id="KW-1185">Reference proteome</keyword>
<accession>A0A8H3VRG6</accession>
<name>A0A8H3VRG6_9PEZI</name>
<feature type="non-terminal residue" evidence="1">
    <location>
        <position position="1"/>
    </location>
</feature>
<reference evidence="1 2" key="1">
    <citation type="submission" date="2019-12" db="EMBL/GenBank/DDBJ databases">
        <title>A genome sequence resource for the geographically widespread anthracnose pathogen Colletotrichum asianum.</title>
        <authorList>
            <person name="Meng Y."/>
        </authorList>
    </citation>
    <scope>NUCLEOTIDE SEQUENCE [LARGE SCALE GENOMIC DNA]</scope>
    <source>
        <strain evidence="1 2">ICMP 18580</strain>
    </source>
</reference>
<dbReference type="Gene3D" id="3.30.70.270">
    <property type="match status" value="1"/>
</dbReference>